<evidence type="ECO:0000256" key="2">
    <source>
        <dbReference type="ARBA" id="ARBA00029447"/>
    </source>
</evidence>
<dbReference type="PANTHER" id="PTHR32089:SF112">
    <property type="entry name" value="LYSOZYME-LIKE PROTEIN-RELATED"/>
    <property type="match status" value="1"/>
</dbReference>
<evidence type="ECO:0000259" key="5">
    <source>
        <dbReference type="PROSITE" id="PS50111"/>
    </source>
</evidence>
<dbReference type="Proteomes" id="UP000002892">
    <property type="component" value="Chromosome"/>
</dbReference>
<dbReference type="STRING" id="646529.Desaci_4209"/>
<dbReference type="SMART" id="SM00283">
    <property type="entry name" value="MA"/>
    <property type="match status" value="1"/>
</dbReference>
<comment type="similarity">
    <text evidence="2">Belongs to the methyl-accepting chemotaxis (MCP) protein family.</text>
</comment>
<dbReference type="InterPro" id="IPR003660">
    <property type="entry name" value="HAMP_dom"/>
</dbReference>
<dbReference type="OrthoDB" id="1790929at2"/>
<sequence length="576" mass="62431">MNWFLNRQIRTKIFALIVIMAIFMGGLGFAGYYYNEKSNRDLVLMYNSYMFKAKDNYDMRNQLRAGEASTLMLLQGPSIITKEDLLKDIKSRNSNFEADLNDLASRQTDAYEKAKIAEIRQSLALYERSQQAAINMYISDAQSSESKDGAYLYYLNTAFPYLNSTNNPLMDISNYEMKDAANVYSQNEADISSAIRTIFVLSIAALGISIALGILIASFISNSLNEAIVQIEQIANGNLLIENLKRRSNDEVGRLTRAFNKMAQNLRSLVTEVAESSEKVAASSEELLAITEESTAASNQIATAMADVTKDGKKLTAAIDETSTDIKNVSAGVHEVSENSSNVDRLMQRTSSAVVEGQRAVLTAVEQVNRVGQGTEVVNQAVGVVATSSGKIRDIIAVISAIAEQTNLLALNAAIEAARAGEQGRGFAVVAEEVKKLAEQSQKAAEEVAFLIQENQINIDHAVSAMSSGAANVQAGVETVRKAGDAFEKIAELVNEVSPLIQGISLSIQEILSGEKSIESSIEVVGVISQKTSHQSLIVSASAEEQMASMEQISASSQTLTVLAQNLQEAISMFKF</sequence>
<feature type="domain" description="Methyl-accepting transducer" evidence="5">
    <location>
        <begin position="290"/>
        <end position="526"/>
    </location>
</feature>
<evidence type="ECO:0000313" key="7">
    <source>
        <dbReference type="EMBL" id="AFM43068.1"/>
    </source>
</evidence>
<dbReference type="EMBL" id="CP003639">
    <property type="protein sequence ID" value="AFM43068.1"/>
    <property type="molecule type" value="Genomic_DNA"/>
</dbReference>
<feature type="transmembrane region" description="Helical" evidence="4">
    <location>
        <begin position="13"/>
        <end position="34"/>
    </location>
</feature>
<evidence type="ECO:0000256" key="1">
    <source>
        <dbReference type="ARBA" id="ARBA00023224"/>
    </source>
</evidence>
<accession>I4DB94</accession>
<feature type="domain" description="HAMP" evidence="6">
    <location>
        <begin position="218"/>
        <end position="271"/>
    </location>
</feature>
<dbReference type="Pfam" id="PF00015">
    <property type="entry name" value="MCPsignal"/>
    <property type="match status" value="1"/>
</dbReference>
<keyword evidence="4" id="KW-0472">Membrane</keyword>
<gene>
    <name evidence="7" type="ordered locus">Desaci_4209</name>
</gene>
<dbReference type="PROSITE" id="PS50111">
    <property type="entry name" value="CHEMOTAXIS_TRANSDUC_2"/>
    <property type="match status" value="1"/>
</dbReference>
<keyword evidence="4" id="KW-0812">Transmembrane</keyword>
<keyword evidence="4" id="KW-1133">Transmembrane helix</keyword>
<dbReference type="Pfam" id="PF00672">
    <property type="entry name" value="HAMP"/>
    <property type="match status" value="1"/>
</dbReference>
<dbReference type="GO" id="GO:0016020">
    <property type="term" value="C:membrane"/>
    <property type="evidence" value="ECO:0007669"/>
    <property type="project" value="InterPro"/>
</dbReference>
<evidence type="ECO:0000256" key="3">
    <source>
        <dbReference type="PROSITE-ProRule" id="PRU00284"/>
    </source>
</evidence>
<organism evidence="7 8">
    <name type="scientific">Desulfosporosinus acidiphilus (strain DSM 22704 / JCM 16185 / SJ4)</name>
    <dbReference type="NCBI Taxonomy" id="646529"/>
    <lineage>
        <taxon>Bacteria</taxon>
        <taxon>Bacillati</taxon>
        <taxon>Bacillota</taxon>
        <taxon>Clostridia</taxon>
        <taxon>Eubacteriales</taxon>
        <taxon>Desulfitobacteriaceae</taxon>
        <taxon>Desulfosporosinus</taxon>
    </lineage>
</organism>
<dbReference type="HOGENOM" id="CLU_000445_107_27_9"/>
<feature type="transmembrane region" description="Helical" evidence="4">
    <location>
        <begin position="198"/>
        <end position="220"/>
    </location>
</feature>
<protein>
    <submittedName>
        <fullName evidence="7">Methyl-accepting chemotaxis protein</fullName>
    </submittedName>
</protein>
<dbReference type="CDD" id="cd06225">
    <property type="entry name" value="HAMP"/>
    <property type="match status" value="1"/>
</dbReference>
<dbReference type="InterPro" id="IPR024478">
    <property type="entry name" value="HlyB_4HB_MCP"/>
</dbReference>
<dbReference type="Gene3D" id="1.10.287.950">
    <property type="entry name" value="Methyl-accepting chemotaxis protein"/>
    <property type="match status" value="1"/>
</dbReference>
<keyword evidence="8" id="KW-1185">Reference proteome</keyword>
<dbReference type="PROSITE" id="PS50885">
    <property type="entry name" value="HAMP"/>
    <property type="match status" value="1"/>
</dbReference>
<dbReference type="eggNOG" id="COG0840">
    <property type="taxonomic scope" value="Bacteria"/>
</dbReference>
<dbReference type="InterPro" id="IPR004089">
    <property type="entry name" value="MCPsignal_dom"/>
</dbReference>
<dbReference type="AlphaFoldDB" id="I4DB94"/>
<dbReference type="KEGG" id="dai:Desaci_4209"/>
<dbReference type="Gene3D" id="6.10.340.10">
    <property type="match status" value="1"/>
</dbReference>
<dbReference type="RefSeq" id="WP_014829054.1">
    <property type="nucleotide sequence ID" value="NC_018068.1"/>
</dbReference>
<proteinExistence type="inferred from homology"/>
<evidence type="ECO:0000256" key="4">
    <source>
        <dbReference type="SAM" id="Phobius"/>
    </source>
</evidence>
<evidence type="ECO:0000313" key="8">
    <source>
        <dbReference type="Proteomes" id="UP000002892"/>
    </source>
</evidence>
<name>I4DB94_DESAJ</name>
<reference evidence="7 8" key="1">
    <citation type="journal article" date="2012" name="J. Bacteriol.">
        <title>Complete genome sequences of Desulfosporosinus orientis DSM765T, Desulfosporosinus youngiae DSM17734T, Desulfosporosinus meridiei DSM13257T, and Desulfosporosinus acidiphilus DSM22704T.</title>
        <authorList>
            <person name="Pester M."/>
            <person name="Brambilla E."/>
            <person name="Alazard D."/>
            <person name="Rattei T."/>
            <person name="Weinmaier T."/>
            <person name="Han J."/>
            <person name="Lucas S."/>
            <person name="Lapidus A."/>
            <person name="Cheng J.F."/>
            <person name="Goodwin L."/>
            <person name="Pitluck S."/>
            <person name="Peters L."/>
            <person name="Ovchinnikova G."/>
            <person name="Teshima H."/>
            <person name="Detter J.C."/>
            <person name="Han C.S."/>
            <person name="Tapia R."/>
            <person name="Land M.L."/>
            <person name="Hauser L."/>
            <person name="Kyrpides N.C."/>
            <person name="Ivanova N.N."/>
            <person name="Pagani I."/>
            <person name="Huntmann M."/>
            <person name="Wei C.L."/>
            <person name="Davenport K.W."/>
            <person name="Daligault H."/>
            <person name="Chain P.S."/>
            <person name="Chen A."/>
            <person name="Mavromatis K."/>
            <person name="Markowitz V."/>
            <person name="Szeto E."/>
            <person name="Mikhailova N."/>
            <person name="Pati A."/>
            <person name="Wagner M."/>
            <person name="Woyke T."/>
            <person name="Ollivier B."/>
            <person name="Klenk H.P."/>
            <person name="Spring S."/>
            <person name="Loy A."/>
        </authorList>
    </citation>
    <scope>NUCLEOTIDE SEQUENCE [LARGE SCALE GENOMIC DNA]</scope>
    <source>
        <strain evidence="8">DSM 22704 / JCM 16185 / SJ4</strain>
    </source>
</reference>
<dbReference type="SUPFAM" id="SSF58104">
    <property type="entry name" value="Methyl-accepting chemotaxis protein (MCP) signaling domain"/>
    <property type="match status" value="1"/>
</dbReference>
<dbReference type="GO" id="GO:0007165">
    <property type="term" value="P:signal transduction"/>
    <property type="evidence" value="ECO:0007669"/>
    <property type="project" value="UniProtKB-KW"/>
</dbReference>
<dbReference type="SMART" id="SM00304">
    <property type="entry name" value="HAMP"/>
    <property type="match status" value="1"/>
</dbReference>
<dbReference type="Pfam" id="PF12729">
    <property type="entry name" value="4HB_MCP_1"/>
    <property type="match status" value="1"/>
</dbReference>
<dbReference type="PANTHER" id="PTHR32089">
    <property type="entry name" value="METHYL-ACCEPTING CHEMOTAXIS PROTEIN MCPB"/>
    <property type="match status" value="1"/>
</dbReference>
<evidence type="ECO:0000259" key="6">
    <source>
        <dbReference type="PROSITE" id="PS50885"/>
    </source>
</evidence>
<dbReference type="CDD" id="cd11386">
    <property type="entry name" value="MCP_signal"/>
    <property type="match status" value="1"/>
</dbReference>
<keyword evidence="1 3" id="KW-0807">Transducer</keyword>